<evidence type="ECO:0000313" key="5">
    <source>
        <dbReference type="EMBL" id="AKF06003.1"/>
    </source>
</evidence>
<evidence type="ECO:0000256" key="2">
    <source>
        <dbReference type="SAM" id="SignalP"/>
    </source>
</evidence>
<name>A0A0F6YJE5_9BACT</name>
<dbReference type="InterPro" id="IPR002035">
    <property type="entry name" value="VWF_A"/>
</dbReference>
<sequence>MRRSLLASLAALLVTFAAQGRAHAIGVLLPTRPEIEPLAIRHHRVSISVRERIAETRVEQVFLNQSGETLEATYVFPLPPGATVSGFTMWVDGRPQRGELLESAQARAVYEQIVARMRDPGLVEQIGGNLFRARVFPIAPNSEQRIELRFTQTLEYHGGVVHYRYPLRTAGRAARTLEDLTITAEIVSRTPVRAVYSPTHALAIAREGDQRALASYEGHRVALDQDFDLYYAVADGDVGLSLLSHRAGGDDGYFLAMIAPRTALTEHELASKEVIFVFDTSGSMTGDKIARARAALDHMLARLGPNDRFQVVRFSTDVELLFDRGASMPATPANVASARRFASRFVAAGGTAIHGALDEALRTRAPTTATPRMIVFLTDGMPTVGETDPATIVREVTARTTATTGASTRLFVFGVGDDVNTTFLDALAVGSGGTSDYVRGEDGAELQQRLSTLYDRIAYPVLADLHLSLPGASAFDVYPRDLGHLYRGDQLLVVGRYRGEGAVQVVLEGRVGGATPLRLEFPVTMPSAETRNDFLPRVWATRKVATLLDEIRLNGERPELREEVVRLARQFGLVTPYTSYLVAEDVEIPRGIAPVPDARPLRPMDEPAPVSEAQADFERFADATAARAPQTTSSGGGGGGGGGAASMAPEGGRGESGRRLSARLRDLRGAEQAAALAAQDARFVLGRAFVRRDGMWVDSRYRAGRRELRMRWGSEGYFALLRARPELGPALALGDRVTIAIDAARVIVIDPSAPERISETDVSAFLE</sequence>
<dbReference type="InterPro" id="IPR036465">
    <property type="entry name" value="vWFA_dom_sf"/>
</dbReference>
<dbReference type="Gene3D" id="3.40.50.410">
    <property type="entry name" value="von Willebrand factor, type A domain"/>
    <property type="match status" value="1"/>
</dbReference>
<dbReference type="EMBL" id="CP011125">
    <property type="protein sequence ID" value="AKF06003.1"/>
    <property type="molecule type" value="Genomic_DNA"/>
</dbReference>
<feature type="domain" description="VIT" evidence="4">
    <location>
        <begin position="24"/>
        <end position="152"/>
    </location>
</feature>
<gene>
    <name evidence="5" type="ORF">DB32_003152</name>
</gene>
<evidence type="ECO:0000256" key="1">
    <source>
        <dbReference type="SAM" id="MobiDB-lite"/>
    </source>
</evidence>
<dbReference type="STRING" id="927083.DB32_003152"/>
<dbReference type="OrthoDB" id="9784383at2"/>
<dbReference type="SUPFAM" id="SSF53300">
    <property type="entry name" value="vWA-like"/>
    <property type="match status" value="1"/>
</dbReference>
<feature type="domain" description="VWFA" evidence="3">
    <location>
        <begin position="273"/>
        <end position="457"/>
    </location>
</feature>
<keyword evidence="2" id="KW-0732">Signal</keyword>
<dbReference type="PROSITE" id="PS51468">
    <property type="entry name" value="VIT"/>
    <property type="match status" value="1"/>
</dbReference>
<organism evidence="5 6">
    <name type="scientific">Sandaracinus amylolyticus</name>
    <dbReference type="NCBI Taxonomy" id="927083"/>
    <lineage>
        <taxon>Bacteria</taxon>
        <taxon>Pseudomonadati</taxon>
        <taxon>Myxococcota</taxon>
        <taxon>Polyangia</taxon>
        <taxon>Polyangiales</taxon>
        <taxon>Sandaracinaceae</taxon>
        <taxon>Sandaracinus</taxon>
    </lineage>
</organism>
<dbReference type="KEGG" id="samy:DB32_003152"/>
<dbReference type="Proteomes" id="UP000034883">
    <property type="component" value="Chromosome"/>
</dbReference>
<dbReference type="PROSITE" id="PS50234">
    <property type="entry name" value="VWFA"/>
    <property type="match status" value="1"/>
</dbReference>
<dbReference type="AlphaFoldDB" id="A0A0F6YJE5"/>
<dbReference type="RefSeq" id="WP_053233218.1">
    <property type="nucleotide sequence ID" value="NZ_CP011125.1"/>
</dbReference>
<feature type="signal peptide" evidence="2">
    <location>
        <begin position="1"/>
        <end position="24"/>
    </location>
</feature>
<dbReference type="InterPro" id="IPR013694">
    <property type="entry name" value="VIT"/>
</dbReference>
<feature type="chain" id="PRO_5002512866" evidence="2">
    <location>
        <begin position="25"/>
        <end position="767"/>
    </location>
</feature>
<dbReference type="PANTHER" id="PTHR10338">
    <property type="entry name" value="INTER-ALPHA-TRYPSIN INHIBITOR HEAVY CHAIN FAMILY MEMBER"/>
    <property type="match status" value="1"/>
</dbReference>
<evidence type="ECO:0000259" key="4">
    <source>
        <dbReference type="PROSITE" id="PS51468"/>
    </source>
</evidence>
<keyword evidence="6" id="KW-1185">Reference proteome</keyword>
<dbReference type="Pfam" id="PF13768">
    <property type="entry name" value="VWA_3"/>
    <property type="match status" value="1"/>
</dbReference>
<protein>
    <submittedName>
        <fullName evidence="5">Inter-alpha-trypsin inhibitor domain protein</fullName>
    </submittedName>
</protein>
<dbReference type="SMART" id="SM00327">
    <property type="entry name" value="VWA"/>
    <property type="match status" value="1"/>
</dbReference>
<reference evidence="5 6" key="1">
    <citation type="submission" date="2015-03" db="EMBL/GenBank/DDBJ databases">
        <title>Genome assembly of Sandaracinus amylolyticus DSM 53668.</title>
        <authorList>
            <person name="Sharma G."/>
            <person name="Subramanian S."/>
        </authorList>
    </citation>
    <scope>NUCLEOTIDE SEQUENCE [LARGE SCALE GENOMIC DNA]</scope>
    <source>
        <strain evidence="5 6">DSM 53668</strain>
    </source>
</reference>
<evidence type="ECO:0000259" key="3">
    <source>
        <dbReference type="PROSITE" id="PS50234"/>
    </source>
</evidence>
<evidence type="ECO:0000313" key="6">
    <source>
        <dbReference type="Proteomes" id="UP000034883"/>
    </source>
</evidence>
<feature type="compositionally biased region" description="Gly residues" evidence="1">
    <location>
        <begin position="634"/>
        <end position="644"/>
    </location>
</feature>
<dbReference type="InterPro" id="IPR050934">
    <property type="entry name" value="ITIH"/>
</dbReference>
<dbReference type="Pfam" id="PF08487">
    <property type="entry name" value="VIT"/>
    <property type="match status" value="1"/>
</dbReference>
<dbReference type="PANTHER" id="PTHR10338:SF108">
    <property type="entry name" value="INTER-ALPHA-TRYPSIN INHIBITOR HEAVY CHAIN H4-LIKE PROTEIN"/>
    <property type="match status" value="1"/>
</dbReference>
<feature type="region of interest" description="Disordered" evidence="1">
    <location>
        <begin position="625"/>
        <end position="658"/>
    </location>
</feature>
<accession>A0A0F6YJE5</accession>
<proteinExistence type="predicted"/>
<dbReference type="SMART" id="SM00609">
    <property type="entry name" value="VIT"/>
    <property type="match status" value="1"/>
</dbReference>